<proteinExistence type="predicted"/>
<gene>
    <name evidence="1" type="ORF">COCMIDRAFT_97743</name>
</gene>
<evidence type="ECO:0000313" key="1">
    <source>
        <dbReference type="EMBL" id="EUC44576.1"/>
    </source>
</evidence>
<dbReference type="GeneID" id="19129116"/>
<evidence type="ECO:0000313" key="2">
    <source>
        <dbReference type="Proteomes" id="UP000054032"/>
    </source>
</evidence>
<reference evidence="1 2" key="1">
    <citation type="journal article" date="2013" name="PLoS Genet.">
        <title>Comparative genome structure, secondary metabolite, and effector coding capacity across Cochliobolus pathogens.</title>
        <authorList>
            <person name="Condon B.J."/>
            <person name="Leng Y."/>
            <person name="Wu D."/>
            <person name="Bushley K.E."/>
            <person name="Ohm R.A."/>
            <person name="Otillar R."/>
            <person name="Martin J."/>
            <person name="Schackwitz W."/>
            <person name="Grimwood J."/>
            <person name="MohdZainudin N."/>
            <person name="Xue C."/>
            <person name="Wang R."/>
            <person name="Manning V.A."/>
            <person name="Dhillon B."/>
            <person name="Tu Z.J."/>
            <person name="Steffenson B.J."/>
            <person name="Salamov A."/>
            <person name="Sun H."/>
            <person name="Lowry S."/>
            <person name="LaButti K."/>
            <person name="Han J."/>
            <person name="Copeland A."/>
            <person name="Lindquist E."/>
            <person name="Barry K."/>
            <person name="Schmutz J."/>
            <person name="Baker S.E."/>
            <person name="Ciuffetti L.M."/>
            <person name="Grigoriev I.V."/>
            <person name="Zhong S."/>
            <person name="Turgeon B.G."/>
        </authorList>
    </citation>
    <scope>NUCLEOTIDE SEQUENCE [LARGE SCALE GENOMIC DNA]</scope>
    <source>
        <strain evidence="1 2">ATCC 44560</strain>
    </source>
</reference>
<dbReference type="Proteomes" id="UP000054032">
    <property type="component" value="Unassembled WGS sequence"/>
</dbReference>
<dbReference type="OrthoDB" id="10391830at2759"/>
<dbReference type="KEGG" id="bor:COCMIDRAFT_97743"/>
<sequence length="70" mass="8140">KSILTYMCVRIRLEAPENRQHLQHMWIHKTQPKQPREKAAWASNTKTSHAILCGGDTLPTKARVVTRGYW</sequence>
<name>W6ZLX2_COCMI</name>
<keyword evidence="2" id="KW-1185">Reference proteome</keyword>
<dbReference type="AlphaFoldDB" id="W6ZLX2"/>
<accession>W6ZLX2</accession>
<organism evidence="1 2">
    <name type="scientific">Bipolaris oryzae ATCC 44560</name>
    <dbReference type="NCBI Taxonomy" id="930090"/>
    <lineage>
        <taxon>Eukaryota</taxon>
        <taxon>Fungi</taxon>
        <taxon>Dikarya</taxon>
        <taxon>Ascomycota</taxon>
        <taxon>Pezizomycotina</taxon>
        <taxon>Dothideomycetes</taxon>
        <taxon>Pleosporomycetidae</taxon>
        <taxon>Pleosporales</taxon>
        <taxon>Pleosporineae</taxon>
        <taxon>Pleosporaceae</taxon>
        <taxon>Bipolaris</taxon>
    </lineage>
</organism>
<feature type="non-terminal residue" evidence="1">
    <location>
        <position position="1"/>
    </location>
</feature>
<dbReference type="EMBL" id="KI964001">
    <property type="protein sequence ID" value="EUC44576.1"/>
    <property type="molecule type" value="Genomic_DNA"/>
</dbReference>
<dbReference type="RefSeq" id="XP_007688890.1">
    <property type="nucleotide sequence ID" value="XM_007690700.1"/>
</dbReference>
<protein>
    <submittedName>
        <fullName evidence="1">Uncharacterized protein</fullName>
    </submittedName>
</protein>
<dbReference type="HOGENOM" id="CLU_2764656_0_0_1"/>